<dbReference type="GO" id="GO:0005829">
    <property type="term" value="C:cytosol"/>
    <property type="evidence" value="ECO:0007669"/>
    <property type="project" value="TreeGrafter"/>
</dbReference>
<dbReference type="Gene3D" id="3.40.50.1000">
    <property type="entry name" value="HAD superfamily/HAD-like"/>
    <property type="match status" value="1"/>
</dbReference>
<dbReference type="PANTHER" id="PTHR10000">
    <property type="entry name" value="PHOSPHOSERINE PHOSPHATASE"/>
    <property type="match status" value="1"/>
</dbReference>
<dbReference type="SFLD" id="SFLDS00003">
    <property type="entry name" value="Haloacid_Dehalogenase"/>
    <property type="match status" value="1"/>
</dbReference>
<accession>A0A656ILH4</accession>
<evidence type="ECO:0000256" key="1">
    <source>
        <dbReference type="ARBA" id="ARBA00022723"/>
    </source>
</evidence>
<evidence type="ECO:0000313" key="5">
    <source>
        <dbReference type="Proteomes" id="UP000014535"/>
    </source>
</evidence>
<dbReference type="SFLD" id="SFLDG01140">
    <property type="entry name" value="C2.B:_Phosphomannomutase_and_P"/>
    <property type="match status" value="1"/>
</dbReference>
<dbReference type="NCBIfam" id="TIGR01484">
    <property type="entry name" value="HAD-SF-IIB"/>
    <property type="match status" value="1"/>
</dbReference>
<protein>
    <submittedName>
        <fullName evidence="4">Cof-like hydrolase</fullName>
    </submittedName>
</protein>
<dbReference type="InterPro" id="IPR000150">
    <property type="entry name" value="Cof"/>
</dbReference>
<evidence type="ECO:0000313" key="4">
    <source>
        <dbReference type="EMBL" id="EPI74041.1"/>
    </source>
</evidence>
<dbReference type="PANTHER" id="PTHR10000:SF8">
    <property type="entry name" value="HAD SUPERFAMILY HYDROLASE-LIKE, TYPE 3"/>
    <property type="match status" value="1"/>
</dbReference>
<sequence length="296" mass="33297">MFIDIREREMLLITDLDGTLLTSQKTISPRTRQALIAFRQDGGLLAACSARPVSSMVRLLRQQQVDRLFSWCAGFNCGHLLEMAGQRIIHAAPLTATDLWNIDQHISLSRYHHHFFSAEAIHHRDDRLIAHWTTYEARLFGLPLITETAENIFNRRNIYKITLVAASPEIDNLCTEVNNHLPCGYYAVVTGENYIDIQRSDINKGCIIEQLIHYLNISSDKVVAIGDQQNDVSMFAAAGISIAMGNAPDAVKRQAGYVTATNDEEGIVHALEWLRCLTHPVTMRQRLTAAKDNESN</sequence>
<keyword evidence="1" id="KW-0479">Metal-binding</keyword>
<keyword evidence="3" id="KW-0460">Magnesium</keyword>
<dbReference type="EMBL" id="ATFT01000022">
    <property type="protein sequence ID" value="EPI74041.1"/>
    <property type="molecule type" value="Genomic_DNA"/>
</dbReference>
<gene>
    <name evidence="4" type="ORF">A673_01223</name>
</gene>
<dbReference type="GO" id="GO:0016791">
    <property type="term" value="F:phosphatase activity"/>
    <property type="evidence" value="ECO:0007669"/>
    <property type="project" value="TreeGrafter"/>
</dbReference>
<dbReference type="SUPFAM" id="SSF56784">
    <property type="entry name" value="HAD-like"/>
    <property type="match status" value="1"/>
</dbReference>
<dbReference type="Pfam" id="PF08282">
    <property type="entry name" value="Hydrolase_3"/>
    <property type="match status" value="1"/>
</dbReference>
<dbReference type="NCBIfam" id="TIGR00099">
    <property type="entry name" value="Cof-subfamily"/>
    <property type="match status" value="1"/>
</dbReference>
<organism evidence="4 5">
    <name type="scientific">Salmonella enteritidis (strain 2009K0958)</name>
    <dbReference type="NCBI Taxonomy" id="1192586"/>
    <lineage>
        <taxon>Bacteria</taxon>
        <taxon>Pseudomonadati</taxon>
        <taxon>Pseudomonadota</taxon>
        <taxon>Gammaproteobacteria</taxon>
        <taxon>Enterobacterales</taxon>
        <taxon>Enterobacteriaceae</taxon>
        <taxon>Salmonella</taxon>
    </lineage>
</organism>
<evidence type="ECO:0000256" key="2">
    <source>
        <dbReference type="ARBA" id="ARBA00022801"/>
    </source>
</evidence>
<dbReference type="PROSITE" id="PS01229">
    <property type="entry name" value="COF_2"/>
    <property type="match status" value="1"/>
</dbReference>
<proteinExistence type="predicted"/>
<name>A0A656ILH4_SALE2</name>
<dbReference type="Gene3D" id="3.30.1240.10">
    <property type="match status" value="1"/>
</dbReference>
<dbReference type="AlphaFoldDB" id="A0A656ILH4"/>
<reference evidence="4 5" key="1">
    <citation type="submission" date="2013-04" db="EMBL/GenBank/DDBJ databases">
        <authorList>
            <person name="McClelland M."/>
            <person name="Porwollik S."/>
            <person name="Desai P."/>
            <person name="Cheng P."/>
            <person name="Wollam A."/>
            <person name="Pepin K."/>
            <person name="Palsikar V.B."/>
            <person name="Fulton L."/>
            <person name="Fulton R."/>
            <person name="Delehaunty K."/>
            <person name="Fronick C."/>
            <person name="Godfrey J."/>
            <person name="Waligorski J."/>
            <person name="Appelbaum E."/>
            <person name="Tomlinson C."/>
            <person name="Warren W."/>
            <person name="Sodergren E."/>
            <person name="Weinstock G."/>
            <person name="Wilson R.K."/>
        </authorList>
    </citation>
    <scope>NUCLEOTIDE SEQUENCE [LARGE SCALE GENOMIC DNA]</scope>
    <source>
        <strain evidence="4 5">2009K0958</strain>
    </source>
</reference>
<evidence type="ECO:0000256" key="3">
    <source>
        <dbReference type="ARBA" id="ARBA00022842"/>
    </source>
</evidence>
<dbReference type="CDD" id="cd07516">
    <property type="entry name" value="HAD_Pase"/>
    <property type="match status" value="1"/>
</dbReference>
<dbReference type="PROSITE" id="PS01228">
    <property type="entry name" value="COF_1"/>
    <property type="match status" value="1"/>
</dbReference>
<dbReference type="Proteomes" id="UP000014535">
    <property type="component" value="Unassembled WGS sequence"/>
</dbReference>
<comment type="caution">
    <text evidence="4">The sequence shown here is derived from an EMBL/GenBank/DDBJ whole genome shotgun (WGS) entry which is preliminary data.</text>
</comment>
<dbReference type="InterPro" id="IPR036412">
    <property type="entry name" value="HAD-like_sf"/>
</dbReference>
<dbReference type="InterPro" id="IPR006379">
    <property type="entry name" value="HAD-SF_hydro_IIB"/>
</dbReference>
<dbReference type="InterPro" id="IPR023214">
    <property type="entry name" value="HAD_sf"/>
</dbReference>
<dbReference type="GO" id="GO:0000287">
    <property type="term" value="F:magnesium ion binding"/>
    <property type="evidence" value="ECO:0007669"/>
    <property type="project" value="UniProtKB-ARBA"/>
</dbReference>
<keyword evidence="2 4" id="KW-0378">Hydrolase</keyword>